<comment type="caution">
    <text evidence="1">The sequence shown here is derived from an EMBL/GenBank/DDBJ whole genome shotgun (WGS) entry which is preliminary data.</text>
</comment>
<dbReference type="SUPFAM" id="SSF109604">
    <property type="entry name" value="HD-domain/PDEase-like"/>
    <property type="match status" value="1"/>
</dbReference>
<dbReference type="Proteomes" id="UP000235925">
    <property type="component" value="Unassembled WGS sequence"/>
</dbReference>
<keyword evidence="1" id="KW-0378">Hydrolase</keyword>
<dbReference type="GO" id="GO:0016787">
    <property type="term" value="F:hydrolase activity"/>
    <property type="evidence" value="ECO:0007669"/>
    <property type="project" value="UniProtKB-KW"/>
</dbReference>
<protein>
    <submittedName>
        <fullName evidence="1">Phosphohydrolase</fullName>
    </submittedName>
</protein>
<name>A0A2N8RZ39_STUST</name>
<reference evidence="1 2" key="1">
    <citation type="submission" date="2018-01" db="EMBL/GenBank/DDBJ databases">
        <title>Denitrification phenotypes of diverse strains of Pseudomonas stutzeri.</title>
        <authorList>
            <person name="Milligan D.A."/>
            <person name="Bergaust L."/>
            <person name="Bakken L.R."/>
            <person name="Frostegard A."/>
        </authorList>
    </citation>
    <scope>NUCLEOTIDE SEQUENCE [LARGE SCALE GENOMIC DNA]</scope>
    <source>
        <strain evidence="1 2">KC</strain>
    </source>
</reference>
<dbReference type="OrthoDB" id="1099791at2"/>
<evidence type="ECO:0000313" key="2">
    <source>
        <dbReference type="Proteomes" id="UP000235925"/>
    </source>
</evidence>
<dbReference type="RefSeq" id="WP_102825496.1">
    <property type="nucleotide sequence ID" value="NZ_CP139348.1"/>
</dbReference>
<accession>A0A2N8RZ39</accession>
<gene>
    <name evidence="1" type="ORF">CXK92_13225</name>
</gene>
<sequence length="209" mass="23689">MTWILTRSGRSFDLLAPKADQVCTLDIAHALSQLCRFNGHSSRHYSVAQHSLLVASIVPAEHQLAALLHDATEAYVGDMVRPLKLGMREFYEAQKLTSLYDRIEHRVWLAICEHFHLEPELPACVHEADMIALATERAQLMPDHAAEWECLAGITPLEQPLENWTPAQAFLHYHNRLLELMQSTHRARARSTWERVDAEHTGGPAPQCC</sequence>
<organism evidence="1 2">
    <name type="scientific">Stutzerimonas stutzeri</name>
    <name type="common">Pseudomonas stutzeri</name>
    <dbReference type="NCBI Taxonomy" id="316"/>
    <lineage>
        <taxon>Bacteria</taxon>
        <taxon>Pseudomonadati</taxon>
        <taxon>Pseudomonadota</taxon>
        <taxon>Gammaproteobacteria</taxon>
        <taxon>Pseudomonadales</taxon>
        <taxon>Pseudomonadaceae</taxon>
        <taxon>Stutzerimonas</taxon>
    </lineage>
</organism>
<dbReference type="Gene3D" id="1.10.3210.10">
    <property type="entry name" value="Hypothetical protein af1432"/>
    <property type="match status" value="1"/>
</dbReference>
<proteinExistence type="predicted"/>
<dbReference type="EMBL" id="POUN01000004">
    <property type="protein sequence ID" value="PNF79606.1"/>
    <property type="molecule type" value="Genomic_DNA"/>
</dbReference>
<evidence type="ECO:0000313" key="1">
    <source>
        <dbReference type="EMBL" id="PNF79606.1"/>
    </source>
</evidence>
<dbReference type="AlphaFoldDB" id="A0A2N8RZ39"/>